<evidence type="ECO:0000256" key="3">
    <source>
        <dbReference type="ARBA" id="ARBA00049445"/>
    </source>
</evidence>
<organism evidence="8 9">
    <name type="scientific">Blastopirellula marina DSM 3645</name>
    <dbReference type="NCBI Taxonomy" id="314230"/>
    <lineage>
        <taxon>Bacteria</taxon>
        <taxon>Pseudomonadati</taxon>
        <taxon>Planctomycetota</taxon>
        <taxon>Planctomycetia</taxon>
        <taxon>Pirellulales</taxon>
        <taxon>Pirellulaceae</taxon>
        <taxon>Blastopirellula</taxon>
    </lineage>
</organism>
<dbReference type="PROSITE" id="PS00062">
    <property type="entry name" value="ALDOKETO_REDUCTASE_2"/>
    <property type="match status" value="1"/>
</dbReference>
<dbReference type="PIRSF" id="PIRSF000097">
    <property type="entry name" value="AKR"/>
    <property type="match status" value="1"/>
</dbReference>
<keyword evidence="2" id="KW-0560">Oxidoreductase</keyword>
<dbReference type="InterPro" id="IPR020471">
    <property type="entry name" value="AKR"/>
</dbReference>
<dbReference type="InterPro" id="IPR023210">
    <property type="entry name" value="NADP_OxRdtase_dom"/>
</dbReference>
<protein>
    <submittedName>
        <fullName evidence="8">Aldehyde reductase</fullName>
    </submittedName>
</protein>
<proteinExistence type="inferred from homology"/>
<evidence type="ECO:0000256" key="1">
    <source>
        <dbReference type="ARBA" id="ARBA00007905"/>
    </source>
</evidence>
<dbReference type="InterPro" id="IPR018170">
    <property type="entry name" value="Aldo/ket_reductase_CS"/>
</dbReference>
<feature type="binding site" evidence="5">
    <location>
        <position position="111"/>
    </location>
    <ligand>
        <name>substrate</name>
    </ligand>
</feature>
<name>A4A284_9BACT</name>
<dbReference type="HOGENOM" id="CLU_023205_0_0_0"/>
<dbReference type="GO" id="GO:0016616">
    <property type="term" value="F:oxidoreductase activity, acting on the CH-OH group of donors, NAD or NADP as acceptor"/>
    <property type="evidence" value="ECO:0007669"/>
    <property type="project" value="UniProtKB-ARBA"/>
</dbReference>
<evidence type="ECO:0000256" key="6">
    <source>
        <dbReference type="PIRSR" id="PIRSR000097-3"/>
    </source>
</evidence>
<dbReference type="SUPFAM" id="SSF51430">
    <property type="entry name" value="NAD(P)-linked oxidoreductase"/>
    <property type="match status" value="1"/>
</dbReference>
<dbReference type="AlphaFoldDB" id="A4A284"/>
<evidence type="ECO:0000256" key="2">
    <source>
        <dbReference type="ARBA" id="ARBA00023002"/>
    </source>
</evidence>
<evidence type="ECO:0000256" key="4">
    <source>
        <dbReference type="PIRSR" id="PIRSR000097-1"/>
    </source>
</evidence>
<evidence type="ECO:0000256" key="5">
    <source>
        <dbReference type="PIRSR" id="PIRSR000097-2"/>
    </source>
</evidence>
<dbReference type="eggNOG" id="COG0656">
    <property type="taxonomic scope" value="Bacteria"/>
</dbReference>
<dbReference type="STRING" id="314230.DSM3645_15885"/>
<dbReference type="OrthoDB" id="9804790at2"/>
<comment type="caution">
    <text evidence="8">The sequence shown here is derived from an EMBL/GenBank/DDBJ whole genome shotgun (WGS) entry which is preliminary data.</text>
</comment>
<dbReference type="PANTHER" id="PTHR11732">
    <property type="entry name" value="ALDO/KETO REDUCTASE"/>
    <property type="match status" value="1"/>
</dbReference>
<dbReference type="Gene3D" id="3.20.20.100">
    <property type="entry name" value="NADP-dependent oxidoreductase domain"/>
    <property type="match status" value="1"/>
</dbReference>
<feature type="site" description="Lowers pKa of active site Tyr" evidence="6">
    <location>
        <position position="78"/>
    </location>
</feature>
<evidence type="ECO:0000313" key="8">
    <source>
        <dbReference type="EMBL" id="EAQ77116.1"/>
    </source>
</evidence>
<dbReference type="PRINTS" id="PR00069">
    <property type="entry name" value="ALDKETRDTASE"/>
</dbReference>
<feature type="active site" description="Proton donor" evidence="4">
    <location>
        <position position="49"/>
    </location>
</feature>
<accession>A4A284</accession>
<reference evidence="8 9" key="1">
    <citation type="submission" date="2006-02" db="EMBL/GenBank/DDBJ databases">
        <authorList>
            <person name="Amann R."/>
            <person name="Ferriera S."/>
            <person name="Johnson J."/>
            <person name="Kravitz S."/>
            <person name="Halpern A."/>
            <person name="Remington K."/>
            <person name="Beeson K."/>
            <person name="Tran B."/>
            <person name="Rogers Y.-H."/>
            <person name="Friedman R."/>
            <person name="Venter J.C."/>
        </authorList>
    </citation>
    <scope>NUCLEOTIDE SEQUENCE [LARGE SCALE GENOMIC DNA]</scope>
    <source>
        <strain evidence="8 9">DSM 3645</strain>
    </source>
</reference>
<dbReference type="RefSeq" id="WP_002651075.1">
    <property type="nucleotide sequence ID" value="NZ_CH672376.1"/>
</dbReference>
<feature type="domain" description="NADP-dependent oxidoreductase" evidence="7">
    <location>
        <begin position="17"/>
        <end position="302"/>
    </location>
</feature>
<comment type="similarity">
    <text evidence="1">Belongs to the aldo/keto reductase family.</text>
</comment>
<dbReference type="EMBL" id="AANZ01000042">
    <property type="protein sequence ID" value="EAQ77116.1"/>
    <property type="molecule type" value="Genomic_DNA"/>
</dbReference>
<gene>
    <name evidence="8" type="ORF">DSM3645_15885</name>
</gene>
<evidence type="ECO:0000259" key="7">
    <source>
        <dbReference type="Pfam" id="PF00248"/>
    </source>
</evidence>
<dbReference type="Pfam" id="PF00248">
    <property type="entry name" value="Aldo_ket_red"/>
    <property type="match status" value="1"/>
</dbReference>
<sequence length="326" mass="36420">MSDTLTLAGGGKLPMVGLGTWKIDTAILPDLIVAAVAAGYRHFDCACDYGNEKEVGAGIRQAIDQGLCRREDLWITSKLWNTYHRPEHIRAAAERSLKDLQLDYFDLYHIHFPIALEFVPFEKRYPPEWFFDPDAAEPKMHPIAVSQAETWGALQALKTAGMARHLGVCNFNVALIREITAATSQRPDVLQVELHPYLSQERLLRFCKQAGIAVTAYSPLGAPSYVPLGMAAEDEDLLAEQTIRTIAEAHGKSPGQISLRWNVQRGAAVIPKTSRVERLAENIALFDFELSESEMTSIGQLNRDRRFNDPAQFGEAAFNTFFPIYD</sequence>
<dbReference type="FunFam" id="3.20.20.100:FF:000002">
    <property type="entry name" value="2,5-diketo-D-gluconic acid reductase A"/>
    <property type="match status" value="1"/>
</dbReference>
<comment type="catalytic activity">
    <reaction evidence="3">
        <text>hydroxyacetone + NADP(+) = methylglyoxal + NADPH + H(+)</text>
        <dbReference type="Rhea" id="RHEA:27986"/>
        <dbReference type="ChEBI" id="CHEBI:15378"/>
        <dbReference type="ChEBI" id="CHEBI:17158"/>
        <dbReference type="ChEBI" id="CHEBI:27957"/>
        <dbReference type="ChEBI" id="CHEBI:57783"/>
        <dbReference type="ChEBI" id="CHEBI:58349"/>
    </reaction>
</comment>
<dbReference type="Proteomes" id="UP000004358">
    <property type="component" value="Unassembled WGS sequence"/>
</dbReference>
<evidence type="ECO:0000313" key="9">
    <source>
        <dbReference type="Proteomes" id="UP000004358"/>
    </source>
</evidence>
<dbReference type="PROSITE" id="PS00798">
    <property type="entry name" value="ALDOKETO_REDUCTASE_1"/>
    <property type="match status" value="1"/>
</dbReference>
<dbReference type="InterPro" id="IPR036812">
    <property type="entry name" value="NAD(P)_OxRdtase_dom_sf"/>
</dbReference>